<dbReference type="EMBL" id="BNJG01000001">
    <property type="protein sequence ID" value="GHO54570.1"/>
    <property type="molecule type" value="Genomic_DNA"/>
</dbReference>
<feature type="region of interest" description="Disordered" evidence="1">
    <location>
        <begin position="1"/>
        <end position="21"/>
    </location>
</feature>
<sequence length="73" mass="8574">MRAALHRDLPPRRDSDNDYAQARNTQNIYRVIIAGAKAFDKHLLSMAKWQNQRDCMVVRAMVYYKNARNGNYT</sequence>
<accession>A0ABQ3UPF9</accession>
<proteinExistence type="predicted"/>
<comment type="caution">
    <text evidence="2">The sequence shown here is derived from an EMBL/GenBank/DDBJ whole genome shotgun (WGS) entry which is preliminary data.</text>
</comment>
<name>A0ABQ3UPF9_9CHLR</name>
<gene>
    <name evidence="2" type="ORF">KSB_30450</name>
</gene>
<evidence type="ECO:0000313" key="2">
    <source>
        <dbReference type="EMBL" id="GHO54570.1"/>
    </source>
</evidence>
<reference evidence="2 3" key="1">
    <citation type="journal article" date="2021" name="Int. J. Syst. Evol. Microbiol.">
        <title>Reticulibacter mediterranei gen. nov., sp. nov., within the new family Reticulibacteraceae fam. nov., and Ktedonospora formicarum gen. nov., sp. nov., Ktedonobacter robiniae sp. nov., Dictyobacter formicarum sp. nov. and Dictyobacter arantiisoli sp. nov., belonging to the class Ktedonobacteria.</title>
        <authorList>
            <person name="Yabe S."/>
            <person name="Zheng Y."/>
            <person name="Wang C.M."/>
            <person name="Sakai Y."/>
            <person name="Abe K."/>
            <person name="Yokota A."/>
            <person name="Donadio S."/>
            <person name="Cavaletti L."/>
            <person name="Monciardini P."/>
        </authorList>
    </citation>
    <scope>NUCLEOTIDE SEQUENCE [LARGE SCALE GENOMIC DNA]</scope>
    <source>
        <strain evidence="2 3">SOSP1-30</strain>
    </source>
</reference>
<dbReference type="Proteomes" id="UP000654345">
    <property type="component" value="Unassembled WGS sequence"/>
</dbReference>
<protein>
    <submittedName>
        <fullName evidence="2">Uncharacterized protein</fullName>
    </submittedName>
</protein>
<evidence type="ECO:0000313" key="3">
    <source>
        <dbReference type="Proteomes" id="UP000654345"/>
    </source>
</evidence>
<keyword evidence="3" id="KW-1185">Reference proteome</keyword>
<feature type="compositionally biased region" description="Basic and acidic residues" evidence="1">
    <location>
        <begin position="1"/>
        <end position="16"/>
    </location>
</feature>
<organism evidence="2 3">
    <name type="scientific">Ktedonobacter robiniae</name>
    <dbReference type="NCBI Taxonomy" id="2778365"/>
    <lineage>
        <taxon>Bacteria</taxon>
        <taxon>Bacillati</taxon>
        <taxon>Chloroflexota</taxon>
        <taxon>Ktedonobacteria</taxon>
        <taxon>Ktedonobacterales</taxon>
        <taxon>Ktedonobacteraceae</taxon>
        <taxon>Ktedonobacter</taxon>
    </lineage>
</organism>
<evidence type="ECO:0000256" key="1">
    <source>
        <dbReference type="SAM" id="MobiDB-lite"/>
    </source>
</evidence>